<accession>A0A137P4I9</accession>
<organism evidence="1 2">
    <name type="scientific">Conidiobolus coronatus (strain ATCC 28846 / CBS 209.66 / NRRL 28638)</name>
    <name type="common">Delacroixia coronata</name>
    <dbReference type="NCBI Taxonomy" id="796925"/>
    <lineage>
        <taxon>Eukaryota</taxon>
        <taxon>Fungi</taxon>
        <taxon>Fungi incertae sedis</taxon>
        <taxon>Zoopagomycota</taxon>
        <taxon>Entomophthoromycotina</taxon>
        <taxon>Entomophthoromycetes</taxon>
        <taxon>Entomophthorales</taxon>
        <taxon>Ancylistaceae</taxon>
        <taxon>Conidiobolus</taxon>
    </lineage>
</organism>
<evidence type="ECO:0000313" key="1">
    <source>
        <dbReference type="EMBL" id="KXN69915.1"/>
    </source>
</evidence>
<name>A0A137P4I9_CONC2</name>
<protein>
    <recommendedName>
        <fullName evidence="3">F-box domain-containing protein</fullName>
    </recommendedName>
</protein>
<dbReference type="EMBL" id="KQ964519">
    <property type="protein sequence ID" value="KXN69915.1"/>
    <property type="molecule type" value="Genomic_DNA"/>
</dbReference>
<evidence type="ECO:0000313" key="2">
    <source>
        <dbReference type="Proteomes" id="UP000070444"/>
    </source>
</evidence>
<dbReference type="AlphaFoldDB" id="A0A137P4I9"/>
<evidence type="ECO:0008006" key="3">
    <source>
        <dbReference type="Google" id="ProtNLM"/>
    </source>
</evidence>
<reference evidence="1 2" key="1">
    <citation type="journal article" date="2015" name="Genome Biol. Evol.">
        <title>Phylogenomic analyses indicate that early fungi evolved digesting cell walls of algal ancestors of land plants.</title>
        <authorList>
            <person name="Chang Y."/>
            <person name="Wang S."/>
            <person name="Sekimoto S."/>
            <person name="Aerts A.L."/>
            <person name="Choi C."/>
            <person name="Clum A."/>
            <person name="LaButti K.M."/>
            <person name="Lindquist E.A."/>
            <person name="Yee Ngan C."/>
            <person name="Ohm R.A."/>
            <person name="Salamov A.A."/>
            <person name="Grigoriev I.V."/>
            <person name="Spatafora J.W."/>
            <person name="Berbee M.L."/>
        </authorList>
    </citation>
    <scope>NUCLEOTIDE SEQUENCE [LARGE SCALE GENOMIC DNA]</scope>
    <source>
        <strain evidence="1 2">NRRL 28638</strain>
    </source>
</reference>
<sequence length="130" mass="15338">MKQLEHVKIYALSYRDHNYTYINKKLLFSKSLKSLRVITDYCDDECLPIYETIDPSYVNLRFLTIGSNKMLLNLSYEMPNLKEVEVLYSKDIDSSKFSEFLKANPQITNLSTEFDQPCEATLKLFYHQKT</sequence>
<dbReference type="Proteomes" id="UP000070444">
    <property type="component" value="Unassembled WGS sequence"/>
</dbReference>
<keyword evidence="2" id="KW-1185">Reference proteome</keyword>
<proteinExistence type="predicted"/>
<gene>
    <name evidence="1" type="ORF">CONCODRAFT_7614</name>
</gene>